<comment type="caution">
    <text evidence="1">The sequence shown here is derived from an EMBL/GenBank/DDBJ whole genome shotgun (WGS) entry which is preliminary data.</text>
</comment>
<dbReference type="EMBL" id="PPEA01001068">
    <property type="protein sequence ID" value="PQM43998.1"/>
    <property type="molecule type" value="Genomic_DNA"/>
</dbReference>
<accession>A0A2S8BBG7</accession>
<gene>
    <name evidence="1" type="ORF">C1Y40_05843</name>
</gene>
<proteinExistence type="predicted"/>
<dbReference type="Proteomes" id="UP000238296">
    <property type="component" value="Unassembled WGS sequence"/>
</dbReference>
<protein>
    <submittedName>
        <fullName evidence="1">Uncharacterized protein</fullName>
    </submittedName>
</protein>
<evidence type="ECO:0000313" key="2">
    <source>
        <dbReference type="Proteomes" id="UP000238296"/>
    </source>
</evidence>
<organism evidence="1 2">
    <name type="scientific">Mycobacterium talmoniae</name>
    <dbReference type="NCBI Taxonomy" id="1858794"/>
    <lineage>
        <taxon>Bacteria</taxon>
        <taxon>Bacillati</taxon>
        <taxon>Actinomycetota</taxon>
        <taxon>Actinomycetes</taxon>
        <taxon>Mycobacteriales</taxon>
        <taxon>Mycobacteriaceae</taxon>
        <taxon>Mycobacterium</taxon>
    </lineage>
</organism>
<reference evidence="1 2" key="1">
    <citation type="journal article" date="2017" name="Int. J. Syst. Evol. Microbiol.">
        <title>Mycobacterium talmoniae sp. nov., a slowly growing mycobacterium isolated from human respiratory samples.</title>
        <authorList>
            <person name="Davidson R.M."/>
            <person name="DeGroote M.A."/>
            <person name="Marola J.L."/>
            <person name="Buss S."/>
            <person name="Jones V."/>
            <person name="McNeil M.R."/>
            <person name="Freifeld A.G."/>
            <person name="Elaine Epperson L."/>
            <person name="Hasan N.A."/>
            <person name="Jackson M."/>
            <person name="Iwen P.C."/>
            <person name="Salfinger M."/>
            <person name="Strong M."/>
        </authorList>
    </citation>
    <scope>NUCLEOTIDE SEQUENCE [LARGE SCALE GENOMIC DNA]</scope>
    <source>
        <strain evidence="1 2">ATCC BAA-2683</strain>
    </source>
</reference>
<sequence>MLIPGPSRPDGVAARVSLPPSLAASVLIFCSVSGIPPSWVANA</sequence>
<dbReference type="AlphaFoldDB" id="A0A2S8BBG7"/>
<name>A0A2S8BBG7_9MYCO</name>
<evidence type="ECO:0000313" key="1">
    <source>
        <dbReference type="EMBL" id="PQM43998.1"/>
    </source>
</evidence>